<evidence type="ECO:0000256" key="13">
    <source>
        <dbReference type="SAM" id="MobiDB-lite"/>
    </source>
</evidence>
<evidence type="ECO:0000259" key="14">
    <source>
        <dbReference type="SMART" id="SM00965"/>
    </source>
</evidence>
<dbReference type="GO" id="GO:0006826">
    <property type="term" value="P:iron ion transport"/>
    <property type="evidence" value="ECO:0007669"/>
    <property type="project" value="UniProtKB-KW"/>
</dbReference>
<comment type="caution">
    <text evidence="15">The sequence shown here is derived from an EMBL/GenBank/DDBJ whole genome shotgun (WGS) entry which is preliminary data.</text>
</comment>
<dbReference type="EMBL" id="BLJN01000004">
    <property type="protein sequence ID" value="GFE82314.1"/>
    <property type="molecule type" value="Genomic_DNA"/>
</dbReference>
<dbReference type="Pfam" id="PF07715">
    <property type="entry name" value="Plug"/>
    <property type="match status" value="1"/>
</dbReference>
<dbReference type="InterPro" id="IPR039426">
    <property type="entry name" value="TonB-dep_rcpt-like"/>
</dbReference>
<keyword evidence="15" id="KW-0675">Receptor</keyword>
<evidence type="ECO:0000256" key="4">
    <source>
        <dbReference type="ARBA" id="ARBA00022496"/>
    </source>
</evidence>
<dbReference type="PANTHER" id="PTHR32552">
    <property type="entry name" value="FERRICHROME IRON RECEPTOR-RELATED"/>
    <property type="match status" value="1"/>
</dbReference>
<name>A0A829YGD1_9GAMM</name>
<protein>
    <submittedName>
        <fullName evidence="15">TonB-dependent receptor</fullName>
    </submittedName>
</protein>
<dbReference type="PROSITE" id="PS52016">
    <property type="entry name" value="TONB_DEPENDENT_REC_3"/>
    <property type="match status" value="1"/>
</dbReference>
<evidence type="ECO:0000313" key="16">
    <source>
        <dbReference type="Proteomes" id="UP000445000"/>
    </source>
</evidence>
<evidence type="ECO:0000256" key="12">
    <source>
        <dbReference type="RuleBase" id="RU003357"/>
    </source>
</evidence>
<dbReference type="RefSeq" id="WP_161813969.1">
    <property type="nucleotide sequence ID" value="NZ_BLJN01000004.1"/>
</dbReference>
<evidence type="ECO:0000256" key="11">
    <source>
        <dbReference type="PROSITE-ProRule" id="PRU01360"/>
    </source>
</evidence>
<dbReference type="Gene3D" id="2.40.170.20">
    <property type="entry name" value="TonB-dependent receptor, beta-barrel domain"/>
    <property type="match status" value="2"/>
</dbReference>
<keyword evidence="8 12" id="KW-0798">TonB box</keyword>
<evidence type="ECO:0000256" key="3">
    <source>
        <dbReference type="ARBA" id="ARBA00022452"/>
    </source>
</evidence>
<keyword evidence="5 11" id="KW-0812">Transmembrane</keyword>
<evidence type="ECO:0000256" key="2">
    <source>
        <dbReference type="ARBA" id="ARBA00022448"/>
    </source>
</evidence>
<comment type="subcellular location">
    <subcellularLocation>
        <location evidence="1 11">Cell outer membrane</location>
        <topology evidence="1 11">Multi-pass membrane protein</topology>
    </subcellularLocation>
</comment>
<dbReference type="Gene3D" id="3.55.50.30">
    <property type="match status" value="1"/>
</dbReference>
<evidence type="ECO:0000256" key="9">
    <source>
        <dbReference type="ARBA" id="ARBA00023136"/>
    </source>
</evidence>
<organism evidence="15 16">
    <name type="scientific">Steroidobacter agaridevorans</name>
    <dbReference type="NCBI Taxonomy" id="2695856"/>
    <lineage>
        <taxon>Bacteria</taxon>
        <taxon>Pseudomonadati</taxon>
        <taxon>Pseudomonadota</taxon>
        <taxon>Gammaproteobacteria</taxon>
        <taxon>Steroidobacterales</taxon>
        <taxon>Steroidobacteraceae</taxon>
        <taxon>Steroidobacter</taxon>
    </lineage>
</organism>
<dbReference type="SMART" id="SM00965">
    <property type="entry name" value="STN"/>
    <property type="match status" value="1"/>
</dbReference>
<feature type="domain" description="Secretin/TonB short N-terminal" evidence="14">
    <location>
        <begin position="46"/>
        <end position="97"/>
    </location>
</feature>
<reference evidence="16" key="1">
    <citation type="submission" date="2020-01" db="EMBL/GenBank/DDBJ databases">
        <title>'Steroidobacter agaridevorans' sp. nov., agar-degrading bacteria isolated from rhizosphere soils.</title>
        <authorList>
            <person name="Ikenaga M."/>
            <person name="Kataoka M."/>
            <person name="Murouchi A."/>
            <person name="Katsuragi S."/>
            <person name="Sakai M."/>
        </authorList>
    </citation>
    <scope>NUCLEOTIDE SEQUENCE [LARGE SCALE GENOMIC DNA]</scope>
    <source>
        <strain evidence="16">YU21-B</strain>
    </source>
</reference>
<dbReference type="PANTHER" id="PTHR32552:SF81">
    <property type="entry name" value="TONB-DEPENDENT OUTER MEMBRANE RECEPTOR"/>
    <property type="match status" value="1"/>
</dbReference>
<evidence type="ECO:0000256" key="10">
    <source>
        <dbReference type="ARBA" id="ARBA00023237"/>
    </source>
</evidence>
<proteinExistence type="inferred from homology"/>
<dbReference type="SUPFAM" id="SSF56935">
    <property type="entry name" value="Porins"/>
    <property type="match status" value="1"/>
</dbReference>
<dbReference type="InterPro" id="IPR000531">
    <property type="entry name" value="Beta-barrel_TonB"/>
</dbReference>
<evidence type="ECO:0000256" key="7">
    <source>
        <dbReference type="ARBA" id="ARBA00023065"/>
    </source>
</evidence>
<keyword evidence="4" id="KW-0410">Iron transport</keyword>
<dbReference type="GO" id="GO:0009279">
    <property type="term" value="C:cell outer membrane"/>
    <property type="evidence" value="ECO:0007669"/>
    <property type="project" value="UniProtKB-SubCell"/>
</dbReference>
<keyword evidence="3 11" id="KW-1134">Transmembrane beta strand</keyword>
<dbReference type="InterPro" id="IPR036942">
    <property type="entry name" value="Beta-barrel_TonB_sf"/>
</dbReference>
<dbReference type="Pfam" id="PF00593">
    <property type="entry name" value="TonB_dep_Rec_b-barrel"/>
    <property type="match status" value="1"/>
</dbReference>
<evidence type="ECO:0000256" key="6">
    <source>
        <dbReference type="ARBA" id="ARBA00023004"/>
    </source>
</evidence>
<keyword evidence="9 11" id="KW-0472">Membrane</keyword>
<sequence length="861" mass="95472">MRALAAVMLLAVSSVGFPDSAAKLRFDIPSQSLDDALREFSRQAKQHLLYPSDVIGADLRRGLRGYYTVEEGLAQLLDQTDLEFVVDGHGSVAIRRRTRAVKAEQPTLVSATADAHDPVAEDIWRSVSIAEVIVTARRRQESLQQVPLAVTSIDADEIEARGIQSTEDLNARAPGVAVNGGNFFGRTSGAFRVRGVPGVAVYVDGVVRSGSAGLLMNVVEIERLEVLRGPQGTTFGKNAIGGAIQYVTRKPREEQGLRIKATTGSANRTDLLVDMDLPLSETLLSKFTAATLNRDGYVDSIDGDFSFGDQRDRVLRADLLWRPNEAFNALLIGEYAVQKSNGTPGVTWQLNPVCPGDQLPRNFVGPVPNSTCIYEAVGMPIDPAWLYGASEQWKSAANRPIRQNSLVSSGATLELNWDVNERLHAKSISGYREIDSYVGHDFDGTPYHLYQAFSAADRQELSEELQLLYNGERLTGTSGIYYYADRNWSRRQNWVANELRFDPYLSARQALGDQYAAYDPMIIDSLTEARSEGWAAFAEWTARLTGKLSVSVGARYTQDDITQNYYRPRQPLAEECCTPTRSLRPNGPKLEDNSGSATFDEVSPRISIQYRWSPDLMTYFTRASGFSAGGFSGGNVPFLPNGGFLPFGPETLISNEIGIRADLLDRRLRLNATLFDGEYDDVQITEELQEAPGFPVTTNAGEGRIRGLELEGAWNITKQLTLQYGASWLHTEFTEVGRAKNLELGSEFAYAPEFAYSIGAQYDWSLPAGSALSARFDYGWQDRVFTQSDINTRSRQRAYGVGNARLPYRDARNRWEVSLFGSNLFNEFYRINGFFLPADQIDTGTPGRPREWGLSVRYATN</sequence>
<keyword evidence="16" id="KW-1185">Reference proteome</keyword>
<evidence type="ECO:0000256" key="8">
    <source>
        <dbReference type="ARBA" id="ARBA00023077"/>
    </source>
</evidence>
<feature type="region of interest" description="Disordered" evidence="13">
    <location>
        <begin position="578"/>
        <end position="598"/>
    </location>
</feature>
<keyword evidence="7" id="KW-0406">Ion transport</keyword>
<dbReference type="InterPro" id="IPR011662">
    <property type="entry name" value="Secretin/TonB_short_N"/>
</dbReference>
<dbReference type="InterPro" id="IPR012910">
    <property type="entry name" value="Plug_dom"/>
</dbReference>
<keyword evidence="2 11" id="KW-0813">Transport</keyword>
<evidence type="ECO:0000313" key="15">
    <source>
        <dbReference type="EMBL" id="GFE82314.1"/>
    </source>
</evidence>
<keyword evidence="10 11" id="KW-0998">Cell outer membrane</keyword>
<dbReference type="Proteomes" id="UP000445000">
    <property type="component" value="Unassembled WGS sequence"/>
</dbReference>
<accession>A0A829YGD1</accession>
<evidence type="ECO:0000256" key="5">
    <source>
        <dbReference type="ARBA" id="ARBA00022692"/>
    </source>
</evidence>
<gene>
    <name evidence="15" type="primary">fyuA_8</name>
    <name evidence="15" type="ORF">GCM10011487_43140</name>
</gene>
<dbReference type="AlphaFoldDB" id="A0A829YGD1"/>
<evidence type="ECO:0000256" key="1">
    <source>
        <dbReference type="ARBA" id="ARBA00004571"/>
    </source>
</evidence>
<keyword evidence="6" id="KW-0408">Iron</keyword>
<comment type="similarity">
    <text evidence="11 12">Belongs to the TonB-dependent receptor family.</text>
</comment>